<dbReference type="AlphaFoldDB" id="A0A5S9IK87"/>
<dbReference type="InterPro" id="IPR012600">
    <property type="entry name" value="Propeptide_C25"/>
</dbReference>
<dbReference type="OrthoDB" id="292502at2"/>
<reference evidence="4 5" key="1">
    <citation type="submission" date="2019-08" db="EMBL/GenBank/DDBJ databases">
        <title>Complete genome sequence of Candidatus Uab amorphum.</title>
        <authorList>
            <person name="Shiratori T."/>
            <person name="Suzuki S."/>
            <person name="Kakizawa Y."/>
            <person name="Ishida K."/>
        </authorList>
    </citation>
    <scope>NUCLEOTIDE SEQUENCE [LARGE SCALE GENOMIC DNA]</scope>
    <source>
        <strain evidence="4 5">SRT547</strain>
    </source>
</reference>
<dbReference type="Pfam" id="PF01364">
    <property type="entry name" value="Peptidase_C25"/>
    <property type="match status" value="1"/>
</dbReference>
<keyword evidence="1" id="KW-0732">Signal</keyword>
<dbReference type="EMBL" id="AP019860">
    <property type="protein sequence ID" value="BBM83244.1"/>
    <property type="molecule type" value="Genomic_DNA"/>
</dbReference>
<evidence type="ECO:0000313" key="4">
    <source>
        <dbReference type="EMBL" id="BBM83244.1"/>
    </source>
</evidence>
<proteinExistence type="predicted"/>
<evidence type="ECO:0000259" key="3">
    <source>
        <dbReference type="Pfam" id="PF08126"/>
    </source>
</evidence>
<dbReference type="Proteomes" id="UP000326354">
    <property type="component" value="Chromosome"/>
</dbReference>
<dbReference type="GO" id="GO:0004197">
    <property type="term" value="F:cysteine-type endopeptidase activity"/>
    <property type="evidence" value="ECO:0007669"/>
    <property type="project" value="InterPro"/>
</dbReference>
<sequence length="640" mass="72601">MCNLFLNYSMGGQCIRNPLPNTLIIFMKKNIFLIFFVLLFSLFSVAEEFIINPNVEKNQVIFVSEDFESETPSMTIRAQLRGGDYEIVETPKGKFARMTFPGAYSFNPRNPGEPQRPVHNTFIEAPLGSTVRAEVVSVIETEYTQDELGIKHNVFPNQPSICKQQKEFEFAYFEAAYKRGYAKVNLVSVREVGILRGFRLFQVQVKLCDYNPKEGKIKFFSDMEIKITFKDADLEKTKKFKKRYSTPPIDNVCRSLIQSPTMLAMQPERKNSLKYIIVSDPMFKSEVQRFVDHKKARGIKSVVLYTDVTGKTKEDIQEAIKKEYDNPADGITPSFLLLVGDKEHIPTFDGTEGYYVTDLYYATTQGKDHLPDLLHGRFSAQTLTDLRNQIDKTIAYESGTLPDYSFLKRVVMTAGWDSYWAVKRGYPHIRYAEKYHVNAKQGYENVKQNTFLSAGSHQNEKEIIAAVSKGAGLFNYTAHGTETDFNDPQFTIRDVNNLTNFNEYLVVIGNCCLTNSFEVETCFGEAWLRAAGKGAVGFIGGSSYTYWDEDLWWGTGNVAITSSIDEGNPPKREDTGVGAYDSTFDKKNYFTNAGMMLAGNMAVMQADSYLTKYYFEVYHLMGDPGLQAYWATPSVPPTSK</sequence>
<dbReference type="InterPro" id="IPR038490">
    <property type="entry name" value="Gingipain_propep_sf"/>
</dbReference>
<evidence type="ECO:0000256" key="1">
    <source>
        <dbReference type="ARBA" id="ARBA00022729"/>
    </source>
</evidence>
<organism evidence="4 5">
    <name type="scientific">Uabimicrobium amorphum</name>
    <dbReference type="NCBI Taxonomy" id="2596890"/>
    <lineage>
        <taxon>Bacteria</taxon>
        <taxon>Pseudomonadati</taxon>
        <taxon>Planctomycetota</taxon>
        <taxon>Candidatus Uabimicrobiia</taxon>
        <taxon>Candidatus Uabimicrobiales</taxon>
        <taxon>Candidatus Uabimicrobiaceae</taxon>
        <taxon>Candidatus Uabimicrobium</taxon>
    </lineage>
</organism>
<dbReference type="GO" id="GO:0006508">
    <property type="term" value="P:proteolysis"/>
    <property type="evidence" value="ECO:0007669"/>
    <property type="project" value="InterPro"/>
</dbReference>
<gene>
    <name evidence="4" type="ORF">UABAM_01595</name>
</gene>
<protein>
    <submittedName>
        <fullName evidence="4">Lys-gingipain</fullName>
    </submittedName>
</protein>
<dbReference type="InterPro" id="IPR029031">
    <property type="entry name" value="Gingipain_N_sf"/>
</dbReference>
<dbReference type="Gene3D" id="3.40.50.1460">
    <property type="match status" value="1"/>
</dbReference>
<evidence type="ECO:0000313" key="5">
    <source>
        <dbReference type="Proteomes" id="UP000326354"/>
    </source>
</evidence>
<dbReference type="SUPFAM" id="SSF52129">
    <property type="entry name" value="Caspase-like"/>
    <property type="match status" value="1"/>
</dbReference>
<dbReference type="KEGG" id="uam:UABAM_01595"/>
<keyword evidence="5" id="KW-1185">Reference proteome</keyword>
<dbReference type="Gene3D" id="2.60.40.3800">
    <property type="match status" value="1"/>
</dbReference>
<dbReference type="InterPro" id="IPR001769">
    <property type="entry name" value="Gingipain"/>
</dbReference>
<dbReference type="InterPro" id="IPR029030">
    <property type="entry name" value="Caspase-like_dom_sf"/>
</dbReference>
<feature type="domain" description="Gingipain" evidence="2">
    <location>
        <begin position="275"/>
        <end position="626"/>
    </location>
</feature>
<name>A0A5S9IK87_UABAM</name>
<feature type="domain" description="Gingipain propeptide" evidence="3">
    <location>
        <begin position="68"/>
        <end position="233"/>
    </location>
</feature>
<dbReference type="Gene3D" id="3.40.50.10390">
    <property type="entry name" value="Gingipain r, domain 1"/>
    <property type="match status" value="1"/>
</dbReference>
<evidence type="ECO:0000259" key="2">
    <source>
        <dbReference type="Pfam" id="PF01364"/>
    </source>
</evidence>
<accession>A0A5S9IK87</accession>
<dbReference type="Pfam" id="PF08126">
    <property type="entry name" value="Propeptide_C25"/>
    <property type="match status" value="1"/>
</dbReference>